<dbReference type="Proteomes" id="UP001209540">
    <property type="component" value="Unassembled WGS sequence"/>
</dbReference>
<dbReference type="EMBL" id="JAIXMP010000010">
    <property type="protein sequence ID" value="KAI9266757.1"/>
    <property type="molecule type" value="Genomic_DNA"/>
</dbReference>
<proteinExistence type="inferred from homology"/>
<dbReference type="Gene3D" id="3.40.50.1820">
    <property type="entry name" value="alpha/beta hydrolase"/>
    <property type="match status" value="1"/>
</dbReference>
<comment type="caution">
    <text evidence="4">The sequence shown here is derived from an EMBL/GenBank/DDBJ whole genome shotgun (WGS) entry which is preliminary data.</text>
</comment>
<reference evidence="4" key="2">
    <citation type="submission" date="2023-02" db="EMBL/GenBank/DDBJ databases">
        <authorList>
            <consortium name="DOE Joint Genome Institute"/>
            <person name="Mondo S.J."/>
            <person name="Chang Y."/>
            <person name="Wang Y."/>
            <person name="Ahrendt S."/>
            <person name="Andreopoulos W."/>
            <person name="Barry K."/>
            <person name="Beard J."/>
            <person name="Benny G.L."/>
            <person name="Blankenship S."/>
            <person name="Bonito G."/>
            <person name="Cuomo C."/>
            <person name="Desiro A."/>
            <person name="Gervers K.A."/>
            <person name="Hundley H."/>
            <person name="Kuo A."/>
            <person name="LaButti K."/>
            <person name="Lang B.F."/>
            <person name="Lipzen A."/>
            <person name="O'Donnell K."/>
            <person name="Pangilinan J."/>
            <person name="Reynolds N."/>
            <person name="Sandor L."/>
            <person name="Smith M.W."/>
            <person name="Tsang A."/>
            <person name="Grigoriev I.V."/>
            <person name="Stajich J.E."/>
            <person name="Spatafora J.W."/>
        </authorList>
    </citation>
    <scope>NUCLEOTIDE SEQUENCE</scope>
    <source>
        <strain evidence="4">RSA 2281</strain>
    </source>
</reference>
<dbReference type="PANTHER" id="PTHR48081">
    <property type="entry name" value="AB HYDROLASE SUPERFAMILY PROTEIN C4A8.06C"/>
    <property type="match status" value="1"/>
</dbReference>
<organism evidence="4 5">
    <name type="scientific">Phascolomyces articulosus</name>
    <dbReference type="NCBI Taxonomy" id="60185"/>
    <lineage>
        <taxon>Eukaryota</taxon>
        <taxon>Fungi</taxon>
        <taxon>Fungi incertae sedis</taxon>
        <taxon>Mucoromycota</taxon>
        <taxon>Mucoromycotina</taxon>
        <taxon>Mucoromycetes</taxon>
        <taxon>Mucorales</taxon>
        <taxon>Lichtheimiaceae</taxon>
        <taxon>Phascolomyces</taxon>
    </lineage>
</organism>
<evidence type="ECO:0000313" key="4">
    <source>
        <dbReference type="EMBL" id="KAI9266757.1"/>
    </source>
</evidence>
<name>A0AAD5KD72_9FUNG</name>
<dbReference type="InterPro" id="IPR013094">
    <property type="entry name" value="AB_hydrolase_3"/>
</dbReference>
<dbReference type="InterPro" id="IPR002168">
    <property type="entry name" value="Lipase_GDXG_HIS_AS"/>
</dbReference>
<gene>
    <name evidence="4" type="ORF">BDA99DRAFT_506598</name>
</gene>
<protein>
    <submittedName>
        <fullName evidence="4">Alpha/beta hydrolase fold-domain-containing protein</fullName>
    </submittedName>
</protein>
<keyword evidence="2 4" id="KW-0378">Hydrolase</keyword>
<feature type="domain" description="Alpha/beta hydrolase fold-3" evidence="3">
    <location>
        <begin position="92"/>
        <end position="300"/>
    </location>
</feature>
<reference evidence="4" key="1">
    <citation type="journal article" date="2022" name="IScience">
        <title>Evolution of zygomycete secretomes and the origins of terrestrial fungal ecologies.</title>
        <authorList>
            <person name="Chang Y."/>
            <person name="Wang Y."/>
            <person name="Mondo S."/>
            <person name="Ahrendt S."/>
            <person name="Andreopoulos W."/>
            <person name="Barry K."/>
            <person name="Beard J."/>
            <person name="Benny G.L."/>
            <person name="Blankenship S."/>
            <person name="Bonito G."/>
            <person name="Cuomo C."/>
            <person name="Desiro A."/>
            <person name="Gervers K.A."/>
            <person name="Hundley H."/>
            <person name="Kuo A."/>
            <person name="LaButti K."/>
            <person name="Lang B.F."/>
            <person name="Lipzen A."/>
            <person name="O'Donnell K."/>
            <person name="Pangilinan J."/>
            <person name="Reynolds N."/>
            <person name="Sandor L."/>
            <person name="Smith M.E."/>
            <person name="Tsang A."/>
            <person name="Grigoriev I.V."/>
            <person name="Stajich J.E."/>
            <person name="Spatafora J.W."/>
        </authorList>
    </citation>
    <scope>NUCLEOTIDE SEQUENCE</scope>
    <source>
        <strain evidence="4">RSA 2281</strain>
    </source>
</reference>
<evidence type="ECO:0000256" key="2">
    <source>
        <dbReference type="ARBA" id="ARBA00022801"/>
    </source>
</evidence>
<dbReference type="PROSITE" id="PS01173">
    <property type="entry name" value="LIPASE_GDXG_HIS"/>
    <property type="match status" value="1"/>
</dbReference>
<dbReference type="SUPFAM" id="SSF53474">
    <property type="entry name" value="alpha/beta-Hydrolases"/>
    <property type="match status" value="1"/>
</dbReference>
<evidence type="ECO:0000259" key="3">
    <source>
        <dbReference type="Pfam" id="PF07859"/>
    </source>
</evidence>
<dbReference type="InterPro" id="IPR029058">
    <property type="entry name" value="AB_hydrolase_fold"/>
</dbReference>
<keyword evidence="5" id="KW-1185">Reference proteome</keyword>
<evidence type="ECO:0000256" key="1">
    <source>
        <dbReference type="ARBA" id="ARBA00010515"/>
    </source>
</evidence>
<sequence>MVSSEGSSKKYKPFPLHPFLVEAFKEQMGMTEEEVTQPANVRKIFDLNAARINPPKPSNIIEKKIVITQNNIRVEITHIRPAGSENTVLPAILYLHGGGWVFGSLTTHSPLVYALAQQTPAAIIFVHYSKSPENQYPTALEECYASLTWMTENAKSLYIDPKRIAVGGDSAGGNLTAALCLLCKERGNKTITYQILYYPVLGTDFDTPSYIQHKDNNMVARHVMKYVWDCYSPPEIREKEIKAVPMNASKEDLEGLPPTLIVTADYDVLKDEGAAYAKKLIKAGVEVVPVHYIAVQHGYLTTMDKPQTQATISQTIDLLKKTWSAGTANL</sequence>
<dbReference type="GO" id="GO:0016787">
    <property type="term" value="F:hydrolase activity"/>
    <property type="evidence" value="ECO:0007669"/>
    <property type="project" value="UniProtKB-KW"/>
</dbReference>
<dbReference type="InterPro" id="IPR050300">
    <property type="entry name" value="GDXG_lipolytic_enzyme"/>
</dbReference>
<accession>A0AAD5KD72</accession>
<evidence type="ECO:0000313" key="5">
    <source>
        <dbReference type="Proteomes" id="UP001209540"/>
    </source>
</evidence>
<dbReference type="Pfam" id="PF07859">
    <property type="entry name" value="Abhydrolase_3"/>
    <property type="match status" value="1"/>
</dbReference>
<dbReference type="PANTHER" id="PTHR48081:SF8">
    <property type="entry name" value="ALPHA_BETA HYDROLASE FOLD-3 DOMAIN-CONTAINING PROTEIN-RELATED"/>
    <property type="match status" value="1"/>
</dbReference>
<comment type="similarity">
    <text evidence="1">Belongs to the 'GDXG' lipolytic enzyme family.</text>
</comment>
<dbReference type="AlphaFoldDB" id="A0AAD5KD72"/>